<feature type="binding site" evidence="8">
    <location>
        <position position="59"/>
    </location>
    <ligand>
        <name>Mg(2+)</name>
        <dbReference type="ChEBI" id="CHEBI:18420"/>
    </ligand>
</feature>
<evidence type="ECO:0000256" key="6">
    <source>
        <dbReference type="ARBA" id="ARBA00023098"/>
    </source>
</evidence>
<keyword evidence="8" id="KW-0963">Cytoplasm</keyword>
<protein>
    <recommendedName>
        <fullName evidence="8">Holo-[acyl-carrier-protein] synthase</fullName>
        <shortName evidence="8">Holo-ACP synthase</shortName>
        <ecNumber evidence="8">2.7.8.7</ecNumber>
    </recommendedName>
    <alternativeName>
        <fullName evidence="8">4'-phosphopantetheinyl transferase AcpS</fullName>
    </alternativeName>
</protein>
<evidence type="ECO:0000256" key="3">
    <source>
        <dbReference type="ARBA" id="ARBA00022723"/>
    </source>
</evidence>
<evidence type="ECO:0000256" key="2">
    <source>
        <dbReference type="ARBA" id="ARBA00022679"/>
    </source>
</evidence>
<feature type="domain" description="4'-phosphopantetheinyl transferase" evidence="9">
    <location>
        <begin position="8"/>
        <end position="104"/>
    </location>
</feature>
<dbReference type="EMBL" id="SMGQ01000013">
    <property type="protein sequence ID" value="TCK92880.1"/>
    <property type="molecule type" value="Genomic_DNA"/>
</dbReference>
<comment type="similarity">
    <text evidence="8">Belongs to the P-Pant transferase superfamily. AcpS family.</text>
</comment>
<evidence type="ECO:0000256" key="5">
    <source>
        <dbReference type="ARBA" id="ARBA00022842"/>
    </source>
</evidence>
<evidence type="ECO:0000313" key="10">
    <source>
        <dbReference type="EMBL" id="TCK92880.1"/>
    </source>
</evidence>
<dbReference type="InterPro" id="IPR002582">
    <property type="entry name" value="ACPS"/>
</dbReference>
<comment type="subcellular location">
    <subcellularLocation>
        <location evidence="8">Cytoplasm</location>
    </subcellularLocation>
</comment>
<sequence>MVIRVIKGIGTDIIEIERIEKAVNKVGFLEKYFTEAEQELFINRKGSISTIASNFAIKEATSKVFGTGFREVKLKEIEILRDELGKPYINVFGKAKEIKETLGIFSFHVTTSHNKNDVVAFVIGEGKNE</sequence>
<comment type="function">
    <text evidence="8">Transfers the 4'-phosphopantetheine moiety from coenzyme A to a Ser of acyl-carrier-protein.</text>
</comment>
<evidence type="ECO:0000256" key="4">
    <source>
        <dbReference type="ARBA" id="ARBA00022832"/>
    </source>
</evidence>
<evidence type="ECO:0000256" key="7">
    <source>
        <dbReference type="ARBA" id="ARBA00023160"/>
    </source>
</evidence>
<keyword evidence="11" id="KW-1185">Reference proteome</keyword>
<dbReference type="SUPFAM" id="SSF56214">
    <property type="entry name" value="4'-phosphopantetheinyl transferase"/>
    <property type="match status" value="1"/>
</dbReference>
<name>A0A4R1MLC3_9FIRM</name>
<dbReference type="GO" id="GO:0008897">
    <property type="term" value="F:holo-[acyl-carrier-protein] synthase activity"/>
    <property type="evidence" value="ECO:0007669"/>
    <property type="project" value="UniProtKB-UniRule"/>
</dbReference>
<accession>A0A4R1MLC3</accession>
<organism evidence="10 11">
    <name type="scientific">Natranaerovirga hydrolytica</name>
    <dbReference type="NCBI Taxonomy" id="680378"/>
    <lineage>
        <taxon>Bacteria</taxon>
        <taxon>Bacillati</taxon>
        <taxon>Bacillota</taxon>
        <taxon>Clostridia</taxon>
        <taxon>Lachnospirales</taxon>
        <taxon>Natranaerovirgaceae</taxon>
        <taxon>Natranaerovirga</taxon>
    </lineage>
</organism>
<dbReference type="GO" id="GO:0005737">
    <property type="term" value="C:cytoplasm"/>
    <property type="evidence" value="ECO:0007669"/>
    <property type="project" value="UniProtKB-SubCell"/>
</dbReference>
<keyword evidence="7 8" id="KW-0275">Fatty acid biosynthesis</keyword>
<dbReference type="AlphaFoldDB" id="A0A4R1MLC3"/>
<dbReference type="InterPro" id="IPR008278">
    <property type="entry name" value="4-PPantetheinyl_Trfase_dom"/>
</dbReference>
<dbReference type="HAMAP" id="MF_00101">
    <property type="entry name" value="AcpS"/>
    <property type="match status" value="1"/>
</dbReference>
<keyword evidence="3 8" id="KW-0479">Metal-binding</keyword>
<keyword evidence="2 8" id="KW-0808">Transferase</keyword>
<keyword evidence="1 8" id="KW-0444">Lipid biosynthesis</keyword>
<feature type="binding site" evidence="8">
    <location>
        <position position="12"/>
    </location>
    <ligand>
        <name>Mg(2+)</name>
        <dbReference type="ChEBI" id="CHEBI:18420"/>
    </ligand>
</feature>
<dbReference type="NCBIfam" id="TIGR00516">
    <property type="entry name" value="acpS"/>
    <property type="match status" value="1"/>
</dbReference>
<evidence type="ECO:0000259" key="9">
    <source>
        <dbReference type="Pfam" id="PF01648"/>
    </source>
</evidence>
<keyword evidence="4 8" id="KW-0276">Fatty acid metabolism</keyword>
<comment type="cofactor">
    <cofactor evidence="8">
        <name>Mg(2+)</name>
        <dbReference type="ChEBI" id="CHEBI:18420"/>
    </cofactor>
</comment>
<dbReference type="InterPro" id="IPR037143">
    <property type="entry name" value="4-PPantetheinyl_Trfase_dom_sf"/>
</dbReference>
<keyword evidence="6 8" id="KW-0443">Lipid metabolism</keyword>
<evidence type="ECO:0000256" key="8">
    <source>
        <dbReference type="HAMAP-Rule" id="MF_00101"/>
    </source>
</evidence>
<dbReference type="Gene3D" id="3.90.470.20">
    <property type="entry name" value="4'-phosphopantetheinyl transferase domain"/>
    <property type="match status" value="1"/>
</dbReference>
<gene>
    <name evidence="8" type="primary">acpS</name>
    <name evidence="10" type="ORF">EDC19_2036</name>
</gene>
<dbReference type="NCBIfam" id="TIGR00556">
    <property type="entry name" value="pantethn_trn"/>
    <property type="match status" value="1"/>
</dbReference>
<dbReference type="GO" id="GO:0006633">
    <property type="term" value="P:fatty acid biosynthetic process"/>
    <property type="evidence" value="ECO:0007669"/>
    <property type="project" value="UniProtKB-UniRule"/>
</dbReference>
<dbReference type="Proteomes" id="UP000294545">
    <property type="component" value="Unassembled WGS sequence"/>
</dbReference>
<reference evidence="10 11" key="1">
    <citation type="submission" date="2019-03" db="EMBL/GenBank/DDBJ databases">
        <title>Genomic Encyclopedia of Type Strains, Phase IV (KMG-IV): sequencing the most valuable type-strain genomes for metagenomic binning, comparative biology and taxonomic classification.</title>
        <authorList>
            <person name="Goeker M."/>
        </authorList>
    </citation>
    <scope>NUCLEOTIDE SEQUENCE [LARGE SCALE GENOMIC DNA]</scope>
    <source>
        <strain evidence="10 11">DSM 24176</strain>
    </source>
</reference>
<dbReference type="InterPro" id="IPR004568">
    <property type="entry name" value="Ppantetheine-prot_Trfase_dom"/>
</dbReference>
<proteinExistence type="inferred from homology"/>
<dbReference type="Pfam" id="PF01648">
    <property type="entry name" value="ACPS"/>
    <property type="match status" value="1"/>
</dbReference>
<comment type="catalytic activity">
    <reaction evidence="8">
        <text>apo-[ACP] + CoA = holo-[ACP] + adenosine 3',5'-bisphosphate + H(+)</text>
        <dbReference type="Rhea" id="RHEA:12068"/>
        <dbReference type="Rhea" id="RHEA-COMP:9685"/>
        <dbReference type="Rhea" id="RHEA-COMP:9690"/>
        <dbReference type="ChEBI" id="CHEBI:15378"/>
        <dbReference type="ChEBI" id="CHEBI:29999"/>
        <dbReference type="ChEBI" id="CHEBI:57287"/>
        <dbReference type="ChEBI" id="CHEBI:58343"/>
        <dbReference type="ChEBI" id="CHEBI:64479"/>
        <dbReference type="EC" id="2.7.8.7"/>
    </reaction>
</comment>
<comment type="caution">
    <text evidence="10">The sequence shown here is derived from an EMBL/GenBank/DDBJ whole genome shotgun (WGS) entry which is preliminary data.</text>
</comment>
<dbReference type="GO" id="GO:0000287">
    <property type="term" value="F:magnesium ion binding"/>
    <property type="evidence" value="ECO:0007669"/>
    <property type="project" value="UniProtKB-UniRule"/>
</dbReference>
<evidence type="ECO:0000313" key="11">
    <source>
        <dbReference type="Proteomes" id="UP000294545"/>
    </source>
</evidence>
<evidence type="ECO:0000256" key="1">
    <source>
        <dbReference type="ARBA" id="ARBA00022516"/>
    </source>
</evidence>
<dbReference type="EC" id="2.7.8.7" evidence="8"/>
<keyword evidence="5 8" id="KW-0460">Magnesium</keyword>